<dbReference type="AlphaFoldDB" id="A0A2M4ADV0"/>
<evidence type="ECO:0000256" key="3">
    <source>
        <dbReference type="SAM" id="Phobius"/>
    </source>
</evidence>
<sequence length="523" mass="58024">MKLQIPLGRSQSPAEAHSEKGANEVNVEVSYDSPASAPTGDDFELWDQSKALRSEYRENRWAQNGWSSCIPISVILLLIVLVVLLPLMDGHGERAGGGGGVLPMTGEDASGGRMRGRQCPDRCRIELVESIPEGLSYPADSPTFRSTYDTWSELIALATATIDIGSFYWTLKGADVFNHSSAREGEDIFRQLLKAGTTRQLQVRIAQSTPTSASPNLDTEILARQGAATVRSVDFQRLLGGGVLHTKMWIVDGAHFYVGSANMDWRSLTQVKELGVLGINCSCLVKDVAKIFHVYWDMGVPDARLPPKWPAEYAADFNDTTPALVRFNDAYTLRTYFSSSPPPMSPAARTDDCDAILKTILAANRFVHVSVMDYFPLTLYTRTTQFWPVIDDALRKAAIERKISIRLLISLWDHSRPSEDYFLHSLEALSNSLTGVDIQIRRFIVPATEDQRKIPYGRVNHNKYMVTDNTAYIGTSNWSGDYFIDTAGVGLVMSSFDTNGTIISELQALFARDWNSKYAVPLS</sequence>
<keyword evidence="3" id="KW-0812">Transmembrane</keyword>
<feature type="domain" description="PLD phosphodiesterase" evidence="4">
    <location>
        <begin position="456"/>
        <end position="482"/>
    </location>
</feature>
<dbReference type="InterPro" id="IPR032803">
    <property type="entry name" value="PLDc_3"/>
</dbReference>
<reference evidence="5" key="1">
    <citation type="submission" date="2018-01" db="EMBL/GenBank/DDBJ databases">
        <title>An insight into the sialome of Amazonian anophelines.</title>
        <authorList>
            <person name="Ribeiro J.M."/>
            <person name="Scarpassa V."/>
            <person name="Calvo E."/>
        </authorList>
    </citation>
    <scope>NUCLEOTIDE SEQUENCE</scope>
    <source>
        <tissue evidence="5">Salivary glands</tissue>
    </source>
</reference>
<evidence type="ECO:0000259" key="4">
    <source>
        <dbReference type="PROSITE" id="PS50035"/>
    </source>
</evidence>
<evidence type="ECO:0000256" key="1">
    <source>
        <dbReference type="ARBA" id="ARBA00008664"/>
    </source>
</evidence>
<comment type="similarity">
    <text evidence="1">Belongs to the phospholipase D family.</text>
</comment>
<dbReference type="Pfam" id="PF13918">
    <property type="entry name" value="PLDc_3"/>
    <property type="match status" value="1"/>
</dbReference>
<dbReference type="PANTHER" id="PTHR10185:SF17">
    <property type="entry name" value="GM01519P-RELATED"/>
    <property type="match status" value="1"/>
</dbReference>
<keyword evidence="3" id="KW-0472">Membrane</keyword>
<accession>A0A2M4ADV0</accession>
<organism evidence="5">
    <name type="scientific">Anopheles triannulatus</name>
    <dbReference type="NCBI Taxonomy" id="58253"/>
    <lineage>
        <taxon>Eukaryota</taxon>
        <taxon>Metazoa</taxon>
        <taxon>Ecdysozoa</taxon>
        <taxon>Arthropoda</taxon>
        <taxon>Hexapoda</taxon>
        <taxon>Insecta</taxon>
        <taxon>Pterygota</taxon>
        <taxon>Neoptera</taxon>
        <taxon>Endopterygota</taxon>
        <taxon>Diptera</taxon>
        <taxon>Nematocera</taxon>
        <taxon>Culicoidea</taxon>
        <taxon>Culicidae</taxon>
        <taxon>Anophelinae</taxon>
        <taxon>Anopheles</taxon>
    </lineage>
</organism>
<dbReference type="CDD" id="cd09107">
    <property type="entry name" value="PLDc_vPLD3_4_5_like_2"/>
    <property type="match status" value="1"/>
</dbReference>
<dbReference type="SUPFAM" id="SSF56024">
    <property type="entry name" value="Phospholipase D/nuclease"/>
    <property type="match status" value="2"/>
</dbReference>
<dbReference type="Pfam" id="PF00614">
    <property type="entry name" value="PLDc"/>
    <property type="match status" value="1"/>
</dbReference>
<dbReference type="InterPro" id="IPR050874">
    <property type="entry name" value="Diverse_PLD-related"/>
</dbReference>
<dbReference type="PANTHER" id="PTHR10185">
    <property type="entry name" value="PHOSPHOLIPASE D - RELATED"/>
    <property type="match status" value="1"/>
</dbReference>
<dbReference type="PROSITE" id="PS50035">
    <property type="entry name" value="PLD"/>
    <property type="match status" value="2"/>
</dbReference>
<keyword evidence="3" id="KW-1133">Transmembrane helix</keyword>
<feature type="transmembrane region" description="Helical" evidence="3">
    <location>
        <begin position="65"/>
        <end position="85"/>
    </location>
</feature>
<evidence type="ECO:0000256" key="2">
    <source>
        <dbReference type="SAM" id="MobiDB-lite"/>
    </source>
</evidence>
<evidence type="ECO:0000313" key="5">
    <source>
        <dbReference type="EMBL" id="MBW38961.1"/>
    </source>
</evidence>
<feature type="region of interest" description="Disordered" evidence="2">
    <location>
        <begin position="1"/>
        <end position="25"/>
    </location>
</feature>
<protein>
    <submittedName>
        <fullName evidence="5">Putative phospholipase d3</fullName>
    </submittedName>
</protein>
<dbReference type="CDD" id="cd09106">
    <property type="entry name" value="PLDc_vPLD3_4_5_like_1"/>
    <property type="match status" value="1"/>
</dbReference>
<proteinExistence type="inferred from homology"/>
<dbReference type="InterPro" id="IPR001736">
    <property type="entry name" value="PLipase_D/transphosphatidylase"/>
</dbReference>
<dbReference type="EMBL" id="GGFK01005640">
    <property type="protein sequence ID" value="MBW38961.1"/>
    <property type="molecule type" value="Transcribed_RNA"/>
</dbReference>
<dbReference type="GO" id="GO:0003824">
    <property type="term" value="F:catalytic activity"/>
    <property type="evidence" value="ECO:0007669"/>
    <property type="project" value="InterPro"/>
</dbReference>
<dbReference type="SMART" id="SM00155">
    <property type="entry name" value="PLDc"/>
    <property type="match status" value="2"/>
</dbReference>
<dbReference type="Gene3D" id="3.30.870.10">
    <property type="entry name" value="Endonuclease Chain A"/>
    <property type="match status" value="2"/>
</dbReference>
<feature type="domain" description="PLD phosphodiesterase" evidence="4">
    <location>
        <begin position="240"/>
        <end position="267"/>
    </location>
</feature>
<feature type="region of interest" description="Disordered" evidence="2">
    <location>
        <begin position="97"/>
        <end position="117"/>
    </location>
</feature>
<name>A0A2M4ADV0_9DIPT</name>